<evidence type="ECO:0000313" key="3">
    <source>
        <dbReference type="Proteomes" id="UP000095038"/>
    </source>
</evidence>
<dbReference type="RefSeq" id="XP_020050265.1">
    <property type="nucleotide sequence ID" value="XM_020192398.1"/>
</dbReference>
<organism evidence="2 3">
    <name type="scientific">Ascoidea rubescens DSM 1968</name>
    <dbReference type="NCBI Taxonomy" id="1344418"/>
    <lineage>
        <taxon>Eukaryota</taxon>
        <taxon>Fungi</taxon>
        <taxon>Dikarya</taxon>
        <taxon>Ascomycota</taxon>
        <taxon>Saccharomycotina</taxon>
        <taxon>Saccharomycetes</taxon>
        <taxon>Ascoideaceae</taxon>
        <taxon>Ascoidea</taxon>
    </lineage>
</organism>
<reference evidence="3" key="1">
    <citation type="submission" date="2016-05" db="EMBL/GenBank/DDBJ databases">
        <title>Comparative genomics of biotechnologically important yeasts.</title>
        <authorList>
            <consortium name="DOE Joint Genome Institute"/>
            <person name="Riley R."/>
            <person name="Haridas S."/>
            <person name="Wolfe K.H."/>
            <person name="Lopes M.R."/>
            <person name="Hittinger C.T."/>
            <person name="Goker M."/>
            <person name="Salamov A."/>
            <person name="Wisecaver J."/>
            <person name="Long T.M."/>
            <person name="Aerts A.L."/>
            <person name="Barry K."/>
            <person name="Choi C."/>
            <person name="Clum A."/>
            <person name="Coughlan A.Y."/>
            <person name="Deshpande S."/>
            <person name="Douglass A.P."/>
            <person name="Hanson S.J."/>
            <person name="Klenk H.-P."/>
            <person name="Labutti K."/>
            <person name="Lapidus A."/>
            <person name="Lindquist E."/>
            <person name="Lipzen A."/>
            <person name="Meier-Kolthoff J.P."/>
            <person name="Ohm R.A."/>
            <person name="Otillar R.P."/>
            <person name="Pangilinan J."/>
            <person name="Peng Y."/>
            <person name="Rokas A."/>
            <person name="Rosa C.A."/>
            <person name="Scheuner C."/>
            <person name="Sibirny A.A."/>
            <person name="Slot J.C."/>
            <person name="Stielow J.B."/>
            <person name="Sun H."/>
            <person name="Kurtzman C.P."/>
            <person name="Blackwell M."/>
            <person name="Grigoriev I.V."/>
            <person name="Jeffries T.W."/>
        </authorList>
    </citation>
    <scope>NUCLEOTIDE SEQUENCE [LARGE SCALE GENOMIC DNA]</scope>
    <source>
        <strain evidence="3">DSM 1968</strain>
    </source>
</reference>
<proteinExistence type="predicted"/>
<dbReference type="AlphaFoldDB" id="A0A1D2VQU7"/>
<dbReference type="InParanoid" id="A0A1D2VQU7"/>
<accession>A0A1D2VQU7</accession>
<evidence type="ECO:0000313" key="2">
    <source>
        <dbReference type="EMBL" id="ODV63958.1"/>
    </source>
</evidence>
<feature type="non-terminal residue" evidence="2">
    <location>
        <position position="304"/>
    </location>
</feature>
<name>A0A1D2VQU7_9ASCO</name>
<feature type="region of interest" description="Disordered" evidence="1">
    <location>
        <begin position="254"/>
        <end position="304"/>
    </location>
</feature>
<feature type="region of interest" description="Disordered" evidence="1">
    <location>
        <begin position="134"/>
        <end position="195"/>
    </location>
</feature>
<keyword evidence="3" id="KW-1185">Reference proteome</keyword>
<dbReference type="GeneID" id="30966034"/>
<protein>
    <submittedName>
        <fullName evidence="2">Uncharacterized protein</fullName>
    </submittedName>
</protein>
<feature type="compositionally biased region" description="Acidic residues" evidence="1">
    <location>
        <begin position="257"/>
        <end position="290"/>
    </location>
</feature>
<dbReference type="EMBL" id="KV454475">
    <property type="protein sequence ID" value="ODV63958.1"/>
    <property type="molecule type" value="Genomic_DNA"/>
</dbReference>
<evidence type="ECO:0000256" key="1">
    <source>
        <dbReference type="SAM" id="MobiDB-lite"/>
    </source>
</evidence>
<dbReference type="Proteomes" id="UP000095038">
    <property type="component" value="Unassembled WGS sequence"/>
</dbReference>
<gene>
    <name evidence="2" type="ORF">ASCRUDRAFT_73688</name>
</gene>
<feature type="compositionally biased region" description="Polar residues" evidence="1">
    <location>
        <begin position="150"/>
        <end position="164"/>
    </location>
</feature>
<feature type="compositionally biased region" description="Low complexity" evidence="1">
    <location>
        <begin position="165"/>
        <end position="180"/>
    </location>
</feature>
<feature type="compositionally biased region" description="Polar residues" evidence="1">
    <location>
        <begin position="291"/>
        <end position="304"/>
    </location>
</feature>
<sequence length="304" mass="34582">MAFNQAGQASKHTHHHHLQFSDTNDFTIRDKSLINSINDINLRINDSITADALSSLHLKQSDVLGPHNDVSLINNHPVQSVDNSSGSSVFFSRHNFLAHPNSSSFSTSNYSNVLNSNNSNNNNLAVNSSWVVFSPRRSEEEQEDPQDPQNTQHNLDYQNELDSQNYNNNRVNSSNNFVNRPRSRSGRFSRSSGSVNGLTQFEIDQLELNTTSYEMENFSEILSSSIPSNQNFAYSPDSILGYTNRNHRYNQINYQEGEGEGEGEDEVYQQYEDYEDEEDEYDDDDNDNDSLIESFSSINNHNNN</sequence>